<keyword evidence="3" id="KW-1185">Reference proteome</keyword>
<accession>A0A1G8GTT7</accession>
<sequence>MTTNYAGAFIEVAPDSTAAGPEVPPARATPSVAELQHALLAEHPYRYTSDELLFEVHAIRSSIADADRDAARAAFLAKDQACLRASPLSKRYGWGTHHDSDGRVALVGVGTAEYAALAADPTLEHRQAMRSSRACPGSTRRATPRVTPGRGA</sequence>
<feature type="region of interest" description="Disordered" evidence="1">
    <location>
        <begin position="128"/>
        <end position="152"/>
    </location>
</feature>
<evidence type="ECO:0000313" key="2">
    <source>
        <dbReference type="EMBL" id="SDH97701.1"/>
    </source>
</evidence>
<organism evidence="2 3">
    <name type="scientific">Agrococcus jejuensis</name>
    <dbReference type="NCBI Taxonomy" id="399736"/>
    <lineage>
        <taxon>Bacteria</taxon>
        <taxon>Bacillati</taxon>
        <taxon>Actinomycetota</taxon>
        <taxon>Actinomycetes</taxon>
        <taxon>Micrococcales</taxon>
        <taxon>Microbacteriaceae</taxon>
        <taxon>Agrococcus</taxon>
    </lineage>
</organism>
<dbReference type="InterPro" id="IPR046155">
    <property type="entry name" value="DUF6157"/>
</dbReference>
<dbReference type="AlphaFoldDB" id="A0A1G8GTT7"/>
<dbReference type="RefSeq" id="WP_092506424.1">
    <property type="nucleotide sequence ID" value="NZ_LT629695.1"/>
</dbReference>
<dbReference type="EMBL" id="LT629695">
    <property type="protein sequence ID" value="SDH97701.1"/>
    <property type="molecule type" value="Genomic_DNA"/>
</dbReference>
<name>A0A1G8GTT7_9MICO</name>
<gene>
    <name evidence="2" type="ORF">SAMN04489720_3065</name>
</gene>
<reference evidence="3" key="1">
    <citation type="submission" date="2016-10" db="EMBL/GenBank/DDBJ databases">
        <authorList>
            <person name="Varghese N."/>
            <person name="Submissions S."/>
        </authorList>
    </citation>
    <scope>NUCLEOTIDE SEQUENCE [LARGE SCALE GENOMIC DNA]</scope>
    <source>
        <strain evidence="3">DSM 22002</strain>
    </source>
</reference>
<dbReference type="Proteomes" id="UP000198822">
    <property type="component" value="Chromosome I"/>
</dbReference>
<evidence type="ECO:0000256" key="1">
    <source>
        <dbReference type="SAM" id="MobiDB-lite"/>
    </source>
</evidence>
<dbReference type="Pfam" id="PF19654">
    <property type="entry name" value="DUF6157"/>
    <property type="match status" value="1"/>
</dbReference>
<protein>
    <submittedName>
        <fullName evidence="2">Uncharacterized protein</fullName>
    </submittedName>
</protein>
<proteinExistence type="predicted"/>
<dbReference type="OrthoDB" id="2361182at2"/>
<evidence type="ECO:0000313" key="3">
    <source>
        <dbReference type="Proteomes" id="UP000198822"/>
    </source>
</evidence>